<dbReference type="InParanoid" id="A0A200QYG2"/>
<comment type="similarity">
    <text evidence="1">Belongs to the small heat shock protein (HSP20) family.</text>
</comment>
<dbReference type="PANTHER" id="PTHR33879">
    <property type="entry name" value="17.6 KDA CLASS II HEAT SHOCK PROTEIN-RELATED"/>
    <property type="match status" value="1"/>
</dbReference>
<protein>
    <recommendedName>
        <fullName evidence="2">SHSP domain-containing protein</fullName>
    </recommendedName>
</protein>
<reference evidence="3 4" key="1">
    <citation type="journal article" date="2017" name="Mol. Plant">
        <title>The Genome of Medicinal Plant Macleaya cordata Provides New Insights into Benzylisoquinoline Alkaloids Metabolism.</title>
        <authorList>
            <person name="Liu X."/>
            <person name="Liu Y."/>
            <person name="Huang P."/>
            <person name="Ma Y."/>
            <person name="Qing Z."/>
            <person name="Tang Q."/>
            <person name="Cao H."/>
            <person name="Cheng P."/>
            <person name="Zheng Y."/>
            <person name="Yuan Z."/>
            <person name="Zhou Y."/>
            <person name="Liu J."/>
            <person name="Tang Z."/>
            <person name="Zhuo Y."/>
            <person name="Zhang Y."/>
            <person name="Yu L."/>
            <person name="Huang J."/>
            <person name="Yang P."/>
            <person name="Peng Q."/>
            <person name="Zhang J."/>
            <person name="Jiang W."/>
            <person name="Zhang Z."/>
            <person name="Lin K."/>
            <person name="Ro D.K."/>
            <person name="Chen X."/>
            <person name="Xiong X."/>
            <person name="Shang Y."/>
            <person name="Huang S."/>
            <person name="Zeng J."/>
        </authorList>
    </citation>
    <scope>NUCLEOTIDE SEQUENCE [LARGE SCALE GENOMIC DNA]</scope>
    <source>
        <strain evidence="4">cv. BLH2017</strain>
        <tissue evidence="3">Root</tissue>
    </source>
</reference>
<dbReference type="InterPro" id="IPR002068">
    <property type="entry name" value="A-crystallin/Hsp20_dom"/>
</dbReference>
<keyword evidence="4" id="KW-1185">Reference proteome</keyword>
<dbReference type="FunCoup" id="A0A200QYG2">
    <property type="interactions" value="338"/>
</dbReference>
<dbReference type="EMBL" id="MVGT01000754">
    <property type="protein sequence ID" value="OVA15495.1"/>
    <property type="molecule type" value="Genomic_DNA"/>
</dbReference>
<dbReference type="STRING" id="56857.A0A200QYG2"/>
<accession>A0A200QYG2</accession>
<proteinExistence type="inferred from homology"/>
<dbReference type="AlphaFoldDB" id="A0A200QYG2"/>
<gene>
    <name evidence="3" type="ORF">BVC80_9035g9</name>
</gene>
<evidence type="ECO:0000313" key="4">
    <source>
        <dbReference type="Proteomes" id="UP000195402"/>
    </source>
</evidence>
<evidence type="ECO:0000259" key="2">
    <source>
        <dbReference type="PROSITE" id="PS01031"/>
    </source>
</evidence>
<comment type="caution">
    <text evidence="3">The sequence shown here is derived from an EMBL/GenBank/DDBJ whole genome shotgun (WGS) entry which is preliminary data.</text>
</comment>
<feature type="domain" description="SHSP" evidence="2">
    <location>
        <begin position="47"/>
        <end position="156"/>
    </location>
</feature>
<dbReference type="PANTHER" id="PTHR33879:SF3">
    <property type="entry name" value="17.6 KDA CLASS II HEAT SHOCK PROTEIN-RELATED"/>
    <property type="match status" value="1"/>
</dbReference>
<dbReference type="Proteomes" id="UP000195402">
    <property type="component" value="Unassembled WGS sequence"/>
</dbReference>
<dbReference type="OMA" id="MNPRTTR"/>
<dbReference type="PROSITE" id="PS01031">
    <property type="entry name" value="SHSP"/>
    <property type="match status" value="1"/>
</dbReference>
<dbReference type="CDD" id="cd06464">
    <property type="entry name" value="ACD_sHsps-like"/>
    <property type="match status" value="1"/>
</dbReference>
<evidence type="ECO:0000256" key="1">
    <source>
        <dbReference type="PROSITE-ProRule" id="PRU00285"/>
    </source>
</evidence>
<organism evidence="3 4">
    <name type="scientific">Macleaya cordata</name>
    <name type="common">Five-seeded plume-poppy</name>
    <name type="synonym">Bocconia cordata</name>
    <dbReference type="NCBI Taxonomy" id="56857"/>
    <lineage>
        <taxon>Eukaryota</taxon>
        <taxon>Viridiplantae</taxon>
        <taxon>Streptophyta</taxon>
        <taxon>Embryophyta</taxon>
        <taxon>Tracheophyta</taxon>
        <taxon>Spermatophyta</taxon>
        <taxon>Magnoliopsida</taxon>
        <taxon>Ranunculales</taxon>
        <taxon>Papaveraceae</taxon>
        <taxon>Papaveroideae</taxon>
        <taxon>Macleaya</taxon>
    </lineage>
</organism>
<sequence length="178" mass="20156">MKVHPAPRKRNITYSYNINSSLSEAHRLMARQKKLRRLPHIFARVLELPFHSDADVLVEENPNCFRFIVITDGFGNDVRAHTVEIHPGVTKIVIGGNNVLEFSLGEFELDLWRFRLPPSTRPELANAVYVNGELIVTVPKVLNSENSIDGNEVDDEDEVWGEGNGDLRGRVGRFVIVQ</sequence>
<dbReference type="OrthoDB" id="1922291at2759"/>
<evidence type="ECO:0000313" key="3">
    <source>
        <dbReference type="EMBL" id="OVA15495.1"/>
    </source>
</evidence>
<name>A0A200QYG2_MACCD</name>